<evidence type="ECO:0000256" key="1">
    <source>
        <dbReference type="ARBA" id="ARBA00004236"/>
    </source>
</evidence>
<dbReference type="EMBL" id="CP116425">
    <property type="protein sequence ID" value="WCE72187.1"/>
    <property type="molecule type" value="Genomic_DNA"/>
</dbReference>
<gene>
    <name evidence="8" type="ORF">PL336_18040</name>
</gene>
<protein>
    <submittedName>
        <fullName evidence="8">Glycosyltransferase</fullName>
        <ecNumber evidence="8">2.4.-.-</ecNumber>
    </submittedName>
</protein>
<dbReference type="SUPFAM" id="SSF53448">
    <property type="entry name" value="Nucleotide-diphospho-sugar transferases"/>
    <property type="match status" value="1"/>
</dbReference>
<dbReference type="RefSeq" id="WP_271690224.1">
    <property type="nucleotide sequence ID" value="NZ_CP116425.1"/>
</dbReference>
<reference evidence="8" key="1">
    <citation type="submission" date="2023-01" db="EMBL/GenBank/DDBJ databases">
        <title>Comparative genomic analysis of cold water coral derived Sulfitobacter faviae: insights into their metabolism and habitat adaptation.</title>
        <authorList>
            <person name="Guo Y."/>
            <person name="Lin S."/>
            <person name="Huang Z."/>
            <person name="Tang K."/>
            <person name="Wang X."/>
        </authorList>
    </citation>
    <scope>NUCLEOTIDE SEQUENCE</scope>
    <source>
        <strain evidence="8">SCSIO W_1865</strain>
        <plasmid evidence="8">unnamed2</plasmid>
    </source>
</reference>
<evidence type="ECO:0000256" key="5">
    <source>
        <dbReference type="ARBA" id="ARBA00023136"/>
    </source>
</evidence>
<geneLocation type="plasmid" evidence="8 9">
    <name>unnamed2</name>
</geneLocation>
<dbReference type="Pfam" id="PF00535">
    <property type="entry name" value="Glycos_transf_2"/>
    <property type="match status" value="1"/>
</dbReference>
<proteinExistence type="predicted"/>
<evidence type="ECO:0000256" key="3">
    <source>
        <dbReference type="ARBA" id="ARBA00022676"/>
    </source>
</evidence>
<evidence type="ECO:0000313" key="9">
    <source>
        <dbReference type="Proteomes" id="UP001210770"/>
    </source>
</evidence>
<sequence length="348" mass="37670">MSFERWKDTAIIIPARNEAQRIGDCLTALAPQCNDRVRVILVVNNTDDDTAKIAKAAAGRLGLDLTVLDLTFPPGMGVGAARRRGCAVALEQMPHLRQILTTDADCRVSPDWVALSIQHLQRFDALCGRVTLNPEEAACLAQQDPMLEAHEMAYRRLVLTLYARHAPNCADLQGSHGEAPGASLGFTRDAYEAVGGFAPIPCGEDREIIRALRAAGRRVQHADDVWVEASCRLVGRAAGGMADTLRNRLSGAGYFADDCLPDAARLIDQSRRGALGCWPAQVSQDRRIPVEDLPTHIAMLRAFLDMPARDEAATTLPQAAPNRGARKNFPARRAKASEPLAAGVVELS</sequence>
<feature type="compositionally biased region" description="Basic residues" evidence="6">
    <location>
        <begin position="324"/>
        <end position="334"/>
    </location>
</feature>
<dbReference type="Gene3D" id="3.90.550.10">
    <property type="entry name" value="Spore Coat Polysaccharide Biosynthesis Protein SpsA, Chain A"/>
    <property type="match status" value="1"/>
</dbReference>
<comment type="subcellular location">
    <subcellularLocation>
        <location evidence="1">Cell membrane</location>
    </subcellularLocation>
</comment>
<accession>A0AAX3LUG3</accession>
<dbReference type="Proteomes" id="UP001210770">
    <property type="component" value="Plasmid unnamed2"/>
</dbReference>
<dbReference type="InterPro" id="IPR029044">
    <property type="entry name" value="Nucleotide-diphossugar_trans"/>
</dbReference>
<dbReference type="PANTHER" id="PTHR43646:SF2">
    <property type="entry name" value="GLYCOSYLTRANSFERASE 2-LIKE DOMAIN-CONTAINING PROTEIN"/>
    <property type="match status" value="1"/>
</dbReference>
<name>A0AAX3LUG3_9RHOB</name>
<keyword evidence="4 8" id="KW-0808">Transferase</keyword>
<dbReference type="EC" id="2.4.-.-" evidence="8"/>
<dbReference type="PANTHER" id="PTHR43646">
    <property type="entry name" value="GLYCOSYLTRANSFERASE"/>
    <property type="match status" value="1"/>
</dbReference>
<keyword evidence="3 8" id="KW-0328">Glycosyltransferase</keyword>
<evidence type="ECO:0000313" key="8">
    <source>
        <dbReference type="EMBL" id="WCE72187.1"/>
    </source>
</evidence>
<organism evidence="8 9">
    <name type="scientific">Sulfitobacter faviae</name>
    <dbReference type="NCBI Taxonomy" id="1775881"/>
    <lineage>
        <taxon>Bacteria</taxon>
        <taxon>Pseudomonadati</taxon>
        <taxon>Pseudomonadota</taxon>
        <taxon>Alphaproteobacteria</taxon>
        <taxon>Rhodobacterales</taxon>
        <taxon>Roseobacteraceae</taxon>
        <taxon>Sulfitobacter</taxon>
    </lineage>
</organism>
<keyword evidence="8" id="KW-0614">Plasmid</keyword>
<feature type="region of interest" description="Disordered" evidence="6">
    <location>
        <begin position="314"/>
        <end position="337"/>
    </location>
</feature>
<keyword evidence="5" id="KW-0472">Membrane</keyword>
<evidence type="ECO:0000256" key="4">
    <source>
        <dbReference type="ARBA" id="ARBA00022679"/>
    </source>
</evidence>
<evidence type="ECO:0000256" key="2">
    <source>
        <dbReference type="ARBA" id="ARBA00022475"/>
    </source>
</evidence>
<feature type="domain" description="Glycosyltransferase 2-like" evidence="7">
    <location>
        <begin position="11"/>
        <end position="132"/>
    </location>
</feature>
<evidence type="ECO:0000259" key="7">
    <source>
        <dbReference type="Pfam" id="PF00535"/>
    </source>
</evidence>
<dbReference type="GO" id="GO:0005886">
    <property type="term" value="C:plasma membrane"/>
    <property type="evidence" value="ECO:0007669"/>
    <property type="project" value="UniProtKB-SubCell"/>
</dbReference>
<dbReference type="AlphaFoldDB" id="A0AAX3LUG3"/>
<dbReference type="GO" id="GO:0016757">
    <property type="term" value="F:glycosyltransferase activity"/>
    <property type="evidence" value="ECO:0007669"/>
    <property type="project" value="UniProtKB-KW"/>
</dbReference>
<dbReference type="InterPro" id="IPR001173">
    <property type="entry name" value="Glyco_trans_2-like"/>
</dbReference>
<keyword evidence="2" id="KW-1003">Cell membrane</keyword>
<evidence type="ECO:0000256" key="6">
    <source>
        <dbReference type="SAM" id="MobiDB-lite"/>
    </source>
</evidence>